<proteinExistence type="predicted"/>
<accession>A0A1M7ZIS5</accession>
<evidence type="ECO:0000313" key="2">
    <source>
        <dbReference type="Proteomes" id="UP000184609"/>
    </source>
</evidence>
<protein>
    <submittedName>
        <fullName evidence="1">Four helix bundle protein</fullName>
    </submittedName>
</protein>
<evidence type="ECO:0000313" key="1">
    <source>
        <dbReference type="EMBL" id="SHO64815.1"/>
    </source>
</evidence>
<dbReference type="NCBIfam" id="TIGR02436">
    <property type="entry name" value="four helix bundle protein"/>
    <property type="match status" value="1"/>
</dbReference>
<dbReference type="STRING" id="1073327.SAMN04488108_3673"/>
<gene>
    <name evidence="1" type="ORF">SAMN04488108_3673</name>
</gene>
<dbReference type="RefSeq" id="WP_073573278.1">
    <property type="nucleotide sequence ID" value="NZ_FRXN01000006.1"/>
</dbReference>
<reference evidence="2" key="1">
    <citation type="submission" date="2016-12" db="EMBL/GenBank/DDBJ databases">
        <authorList>
            <person name="Varghese N."/>
            <person name="Submissions S."/>
        </authorList>
    </citation>
    <scope>NUCLEOTIDE SEQUENCE [LARGE SCALE GENOMIC DNA]</scope>
    <source>
        <strain evidence="2">DSM 25035</strain>
    </source>
</reference>
<name>A0A1M7ZIS5_9BACT</name>
<dbReference type="Proteomes" id="UP000184609">
    <property type="component" value="Unassembled WGS sequence"/>
</dbReference>
<sequence length="118" mass="13332">MDKDLKQRTKAFALEIIKLVTELPKTTAGFELGKQIVRSGTSIGANYRSAQRGRSRAEFISKLSIVQEEADETVFWLELIFESGIITEERIKPLHKEACELTAIFTTMIINAKRNSQS</sequence>
<dbReference type="PIRSF" id="PIRSF035652">
    <property type="entry name" value="CHP02436"/>
    <property type="match status" value="1"/>
</dbReference>
<dbReference type="Pfam" id="PF05635">
    <property type="entry name" value="23S_rRNA_IVP"/>
    <property type="match status" value="1"/>
</dbReference>
<dbReference type="SUPFAM" id="SSF158446">
    <property type="entry name" value="IVS-encoded protein-like"/>
    <property type="match status" value="1"/>
</dbReference>
<dbReference type="EMBL" id="FRXN01000006">
    <property type="protein sequence ID" value="SHO64815.1"/>
    <property type="molecule type" value="Genomic_DNA"/>
</dbReference>
<dbReference type="InterPro" id="IPR012657">
    <property type="entry name" value="23S_rRNA-intervening_sequence"/>
</dbReference>
<dbReference type="AlphaFoldDB" id="A0A1M7ZIS5"/>
<dbReference type="PANTHER" id="PTHR38471">
    <property type="entry name" value="FOUR HELIX BUNDLE PROTEIN"/>
    <property type="match status" value="1"/>
</dbReference>
<keyword evidence="2" id="KW-1185">Reference proteome</keyword>
<dbReference type="PANTHER" id="PTHR38471:SF2">
    <property type="entry name" value="FOUR HELIX BUNDLE PROTEIN"/>
    <property type="match status" value="1"/>
</dbReference>
<organism evidence="1 2">
    <name type="scientific">Algoriphagus zhangzhouensis</name>
    <dbReference type="NCBI Taxonomy" id="1073327"/>
    <lineage>
        <taxon>Bacteria</taxon>
        <taxon>Pseudomonadati</taxon>
        <taxon>Bacteroidota</taxon>
        <taxon>Cytophagia</taxon>
        <taxon>Cytophagales</taxon>
        <taxon>Cyclobacteriaceae</taxon>
        <taxon>Algoriphagus</taxon>
    </lineage>
</organism>
<dbReference type="InterPro" id="IPR036583">
    <property type="entry name" value="23S_rRNA_IVS_sf"/>
</dbReference>
<dbReference type="OrthoDB" id="285993at2"/>
<dbReference type="Gene3D" id="1.20.1440.60">
    <property type="entry name" value="23S rRNA-intervening sequence"/>
    <property type="match status" value="1"/>
</dbReference>